<dbReference type="EnsemblMetazoa" id="CJA33534a.1">
    <property type="protein sequence ID" value="CJA33534a.1"/>
    <property type="gene ID" value="WBGene00209381"/>
</dbReference>
<feature type="region of interest" description="Disordered" evidence="1">
    <location>
        <begin position="192"/>
        <end position="217"/>
    </location>
</feature>
<dbReference type="Proteomes" id="UP000005237">
    <property type="component" value="Unassembled WGS sequence"/>
</dbReference>
<keyword evidence="3" id="KW-1185">Reference proteome</keyword>
<dbReference type="AlphaFoldDB" id="A0A8R1ID16"/>
<dbReference type="PANTHER" id="PTHR21397:SF2">
    <property type="entry name" value="CHROMATIN COMPLEXES SUBUNIT BAP18"/>
    <property type="match status" value="1"/>
</dbReference>
<sequence>MRMATGGHLRSIAVRPQPVPIRKVLHEGPSTSSQFSSIHHQIKEDPDALDYQTASTSSGPLIASGPTTSNSFQQYQRGTSSGGALTPGANSSGPLNGGAMNAMAMDQPAPVNLASKVAEVFLTAGHAFQKLGDLTLQLHTTTDADESKWSEKEVDNLKNALTRFAHELDQISTCVASRTTKHIKNDIKRRHMMTEDPSSSSSQNMKRMSAGPSGSGANATYTTINSQGAMMGNTVPLQQKRVMQPIGKMIPRTMIPATRYTMAPVLQNSTVVVSSASGASPSSGMPQLQSQSVATASSASTSGIHRVPSASFTASLAPGGAATRVLAPNTIIGKMGNSMKRVMTPTSGALVLEQHNERELLPISNYKFT</sequence>
<name>A0A8R1ID16_CAEJA</name>
<evidence type="ECO:0000256" key="1">
    <source>
        <dbReference type="SAM" id="MobiDB-lite"/>
    </source>
</evidence>
<proteinExistence type="predicted"/>
<dbReference type="GO" id="GO:0016589">
    <property type="term" value="C:NURF complex"/>
    <property type="evidence" value="ECO:0007669"/>
    <property type="project" value="TreeGrafter"/>
</dbReference>
<dbReference type="PANTHER" id="PTHR21397">
    <property type="entry name" value="CHROMATIN COMPLEXES SUBUNIT BAP18-RELATED"/>
    <property type="match status" value="1"/>
</dbReference>
<organism evidence="2 3">
    <name type="scientific">Caenorhabditis japonica</name>
    <dbReference type="NCBI Taxonomy" id="281687"/>
    <lineage>
        <taxon>Eukaryota</taxon>
        <taxon>Metazoa</taxon>
        <taxon>Ecdysozoa</taxon>
        <taxon>Nematoda</taxon>
        <taxon>Chromadorea</taxon>
        <taxon>Rhabditida</taxon>
        <taxon>Rhabditina</taxon>
        <taxon>Rhabditomorpha</taxon>
        <taxon>Rhabditoidea</taxon>
        <taxon>Rhabditidae</taxon>
        <taxon>Peloderinae</taxon>
        <taxon>Caenorhabditis</taxon>
    </lineage>
</organism>
<reference evidence="3" key="1">
    <citation type="submission" date="2010-08" db="EMBL/GenBank/DDBJ databases">
        <authorList>
            <consortium name="Caenorhabditis japonica Sequencing Consortium"/>
            <person name="Wilson R.K."/>
        </authorList>
    </citation>
    <scope>NUCLEOTIDE SEQUENCE [LARGE SCALE GENOMIC DNA]</scope>
    <source>
        <strain evidence="3">DF5081</strain>
    </source>
</reference>
<protein>
    <submittedName>
        <fullName evidence="2">Uncharacterized protein</fullName>
    </submittedName>
</protein>
<evidence type="ECO:0000313" key="2">
    <source>
        <dbReference type="EnsemblMetazoa" id="CJA33534a.1"/>
    </source>
</evidence>
<feature type="region of interest" description="Disordered" evidence="1">
    <location>
        <begin position="44"/>
        <end position="100"/>
    </location>
</feature>
<feature type="compositionally biased region" description="Polar residues" evidence="1">
    <location>
        <begin position="52"/>
        <end position="94"/>
    </location>
</feature>
<dbReference type="GO" id="GO:0071339">
    <property type="term" value="C:MLL1 complex"/>
    <property type="evidence" value="ECO:0007669"/>
    <property type="project" value="TreeGrafter"/>
</dbReference>
<reference evidence="2" key="2">
    <citation type="submission" date="2022-06" db="UniProtKB">
        <authorList>
            <consortium name="EnsemblMetazoa"/>
        </authorList>
    </citation>
    <scope>IDENTIFICATION</scope>
    <source>
        <strain evidence="2">DF5081</strain>
    </source>
</reference>
<accession>A0A8R1ID16</accession>
<evidence type="ECO:0000313" key="3">
    <source>
        <dbReference type="Proteomes" id="UP000005237"/>
    </source>
</evidence>